<organism evidence="3 4">
    <name type="scientific">Desulfopila aestuarii DSM 18488</name>
    <dbReference type="NCBI Taxonomy" id="1121416"/>
    <lineage>
        <taxon>Bacteria</taxon>
        <taxon>Pseudomonadati</taxon>
        <taxon>Thermodesulfobacteriota</taxon>
        <taxon>Desulfobulbia</taxon>
        <taxon>Desulfobulbales</taxon>
        <taxon>Desulfocapsaceae</taxon>
        <taxon>Desulfopila</taxon>
    </lineage>
</organism>
<accession>A0A1M7YBK1</accession>
<protein>
    <submittedName>
        <fullName evidence="3">Nucleotide-binding universal stress protein, UspA family</fullName>
    </submittedName>
</protein>
<dbReference type="InterPro" id="IPR014729">
    <property type="entry name" value="Rossmann-like_a/b/a_fold"/>
</dbReference>
<feature type="domain" description="UspA" evidence="2">
    <location>
        <begin position="2"/>
        <end position="130"/>
    </location>
</feature>
<comment type="similarity">
    <text evidence="1">Belongs to the universal stress protein A family.</text>
</comment>
<evidence type="ECO:0000259" key="2">
    <source>
        <dbReference type="Pfam" id="PF00582"/>
    </source>
</evidence>
<gene>
    <name evidence="3" type="ORF">SAMN02745220_03210</name>
</gene>
<sequence length="130" mass="14333">MKILVGYSGKNIGQDLLQLAAQHAKAFQGEVIIATSMVGGDKTTREKVIEAEDNLKEVQDFFKKMQIQCETHLLVRNMTAGEDIVEFAKEQNVDEIIIGVKSRSKVGKLLFGSTAQFVILKAHCPVVSVK</sequence>
<dbReference type="RefSeq" id="WP_073614679.1">
    <property type="nucleotide sequence ID" value="NZ_FRFE01000016.1"/>
</dbReference>
<dbReference type="InterPro" id="IPR006016">
    <property type="entry name" value="UspA"/>
</dbReference>
<evidence type="ECO:0000313" key="3">
    <source>
        <dbReference type="EMBL" id="SHO50002.1"/>
    </source>
</evidence>
<dbReference type="OrthoDB" id="5419113at2"/>
<dbReference type="Proteomes" id="UP000184603">
    <property type="component" value="Unassembled WGS sequence"/>
</dbReference>
<dbReference type="SUPFAM" id="SSF52402">
    <property type="entry name" value="Adenine nucleotide alpha hydrolases-like"/>
    <property type="match status" value="1"/>
</dbReference>
<dbReference type="STRING" id="1121416.SAMN02745220_03210"/>
<dbReference type="PANTHER" id="PTHR46268">
    <property type="entry name" value="STRESS RESPONSE PROTEIN NHAX"/>
    <property type="match status" value="1"/>
</dbReference>
<name>A0A1M7YBK1_9BACT</name>
<keyword evidence="4" id="KW-1185">Reference proteome</keyword>
<dbReference type="CDD" id="cd00293">
    <property type="entry name" value="USP-like"/>
    <property type="match status" value="1"/>
</dbReference>
<dbReference type="Gene3D" id="3.40.50.620">
    <property type="entry name" value="HUPs"/>
    <property type="match status" value="1"/>
</dbReference>
<dbReference type="PRINTS" id="PR01438">
    <property type="entry name" value="UNVRSLSTRESS"/>
</dbReference>
<dbReference type="EMBL" id="FRFE01000016">
    <property type="protein sequence ID" value="SHO50002.1"/>
    <property type="molecule type" value="Genomic_DNA"/>
</dbReference>
<dbReference type="PANTHER" id="PTHR46268:SF6">
    <property type="entry name" value="UNIVERSAL STRESS PROTEIN UP12"/>
    <property type="match status" value="1"/>
</dbReference>
<dbReference type="AlphaFoldDB" id="A0A1M7YBK1"/>
<dbReference type="Pfam" id="PF00582">
    <property type="entry name" value="Usp"/>
    <property type="match status" value="1"/>
</dbReference>
<proteinExistence type="inferred from homology"/>
<reference evidence="3 4" key="1">
    <citation type="submission" date="2016-12" db="EMBL/GenBank/DDBJ databases">
        <authorList>
            <person name="Song W.-J."/>
            <person name="Kurnit D.M."/>
        </authorList>
    </citation>
    <scope>NUCLEOTIDE SEQUENCE [LARGE SCALE GENOMIC DNA]</scope>
    <source>
        <strain evidence="3 4">DSM 18488</strain>
    </source>
</reference>
<dbReference type="InterPro" id="IPR006015">
    <property type="entry name" value="Universal_stress_UspA"/>
</dbReference>
<evidence type="ECO:0000256" key="1">
    <source>
        <dbReference type="ARBA" id="ARBA00008791"/>
    </source>
</evidence>
<evidence type="ECO:0000313" key="4">
    <source>
        <dbReference type="Proteomes" id="UP000184603"/>
    </source>
</evidence>